<evidence type="ECO:0000256" key="1">
    <source>
        <dbReference type="SAM" id="Phobius"/>
    </source>
</evidence>
<dbReference type="EMBL" id="HACM01003728">
    <property type="protein sequence ID" value="CRZ04170.1"/>
    <property type="molecule type" value="Transcribed_RNA"/>
</dbReference>
<feature type="transmembrane region" description="Helical" evidence="1">
    <location>
        <begin position="65"/>
        <end position="86"/>
    </location>
</feature>
<reference evidence="2" key="1">
    <citation type="submission" date="2015-04" db="EMBL/GenBank/DDBJ databases">
        <title>The genome sequence of the plant pathogenic Rhizarian Plasmodiophora brassicae reveals insights in its biotrophic life cycle and the origin of chitin synthesis.</title>
        <authorList>
            <person name="Schwelm A."/>
            <person name="Fogelqvist J."/>
            <person name="Knaust A."/>
            <person name="Julke S."/>
            <person name="Lilja T."/>
            <person name="Dhandapani V."/>
            <person name="Bonilla-Rosso G."/>
            <person name="Karlsson M."/>
            <person name="Shevchenko A."/>
            <person name="Choi S.R."/>
            <person name="Kim H.G."/>
            <person name="Park J.Y."/>
            <person name="Lim Y.P."/>
            <person name="Ludwig-Muller J."/>
            <person name="Dixelius C."/>
        </authorList>
    </citation>
    <scope>NUCLEOTIDE SEQUENCE</scope>
    <source>
        <tissue evidence="2">Potato root galls</tissue>
    </source>
</reference>
<dbReference type="EMBL" id="HACM01003727">
    <property type="protein sequence ID" value="CRZ04169.1"/>
    <property type="molecule type" value="Transcribed_RNA"/>
</dbReference>
<accession>A0A0H5QQ04</accession>
<keyword evidence="1" id="KW-0472">Membrane</keyword>
<feature type="transmembrane region" description="Helical" evidence="1">
    <location>
        <begin position="98"/>
        <end position="118"/>
    </location>
</feature>
<name>A0A0H5QQ04_9EUKA</name>
<sequence>MNSAKVTATPIKPSRRKSPRRLVVHDTANVASYYFSLMALACTTVMLSVYHIYAQRFLDQNGDVIMFRLTVALTVMATVVAMIGTAGAYMRRLFTIRLAITLQVLTIFLLVMILLLLVRSPPALSDTLVDRRWDSLSDAEMGSFQTSHKCMDGVKGISPDSVTCRNTFKQSLLWRVSYLHWFVALTLAAQVVNVVTGYITVKTVHKWRFVQASSAAAATAST</sequence>
<evidence type="ECO:0000313" key="2">
    <source>
        <dbReference type="EMBL" id="CRZ04170.1"/>
    </source>
</evidence>
<organism evidence="2">
    <name type="scientific">Spongospora subterranea</name>
    <dbReference type="NCBI Taxonomy" id="70186"/>
    <lineage>
        <taxon>Eukaryota</taxon>
        <taxon>Sar</taxon>
        <taxon>Rhizaria</taxon>
        <taxon>Endomyxa</taxon>
        <taxon>Phytomyxea</taxon>
        <taxon>Plasmodiophorida</taxon>
        <taxon>Plasmodiophoridae</taxon>
        <taxon>Spongospora</taxon>
    </lineage>
</organism>
<feature type="transmembrane region" description="Helical" evidence="1">
    <location>
        <begin position="30"/>
        <end position="53"/>
    </location>
</feature>
<evidence type="ECO:0008006" key="3">
    <source>
        <dbReference type="Google" id="ProtNLM"/>
    </source>
</evidence>
<keyword evidence="1" id="KW-1133">Transmembrane helix</keyword>
<proteinExistence type="predicted"/>
<dbReference type="AlphaFoldDB" id="A0A0H5QQ04"/>
<protein>
    <recommendedName>
        <fullName evidence="3">Tetraspanin</fullName>
    </recommendedName>
</protein>
<feature type="transmembrane region" description="Helical" evidence="1">
    <location>
        <begin position="178"/>
        <end position="201"/>
    </location>
</feature>
<keyword evidence="1" id="KW-0812">Transmembrane</keyword>